<dbReference type="GO" id="GO:0000307">
    <property type="term" value="C:cyclin-dependent protein kinase holoenzyme complex"/>
    <property type="evidence" value="ECO:0007669"/>
    <property type="project" value="TreeGrafter"/>
</dbReference>
<proteinExistence type="inferred from homology"/>
<dbReference type="KEGG" id="mcha:111012150"/>
<keyword evidence="5 11" id="KW-0418">Kinase</keyword>
<dbReference type="PANTHER" id="PTHR24056:SF384">
    <property type="entry name" value="PROTEIN KINASE SUPERFAMILY PROTEIN"/>
    <property type="match status" value="1"/>
</dbReference>
<dbReference type="GO" id="GO:0005524">
    <property type="term" value="F:ATP binding"/>
    <property type="evidence" value="ECO:0007669"/>
    <property type="project" value="UniProtKB-UniRule"/>
</dbReference>
<evidence type="ECO:0000256" key="8">
    <source>
        <dbReference type="SAM" id="MobiDB-lite"/>
    </source>
</evidence>
<evidence type="ECO:0000256" key="2">
    <source>
        <dbReference type="ARBA" id="ARBA00022527"/>
    </source>
</evidence>
<dbReference type="InterPro" id="IPR011009">
    <property type="entry name" value="Kinase-like_dom_sf"/>
</dbReference>
<feature type="compositionally biased region" description="Basic and acidic residues" evidence="8">
    <location>
        <begin position="74"/>
        <end position="83"/>
    </location>
</feature>
<feature type="compositionally biased region" description="Basic residues" evidence="8">
    <location>
        <begin position="59"/>
        <end position="73"/>
    </location>
</feature>
<dbReference type="AlphaFoldDB" id="A0A6J1CK27"/>
<dbReference type="Gene3D" id="1.10.510.10">
    <property type="entry name" value="Transferase(Phosphotransferase) domain 1"/>
    <property type="match status" value="1"/>
</dbReference>
<keyword evidence="6 7" id="KW-0067">ATP-binding</keyword>
<dbReference type="PROSITE" id="PS00108">
    <property type="entry name" value="PROTEIN_KINASE_ST"/>
    <property type="match status" value="1"/>
</dbReference>
<reference evidence="11" key="1">
    <citation type="submission" date="2025-08" db="UniProtKB">
        <authorList>
            <consortium name="RefSeq"/>
        </authorList>
    </citation>
    <scope>IDENTIFICATION</scope>
    <source>
        <strain evidence="11">OHB3-1</strain>
    </source>
</reference>
<dbReference type="CDD" id="cd07840">
    <property type="entry name" value="STKc_CDK9_like"/>
    <property type="match status" value="1"/>
</dbReference>
<protein>
    <submittedName>
        <fullName evidence="11">Probable serine/threonine-protein kinase At1g09600</fullName>
    </submittedName>
</protein>
<evidence type="ECO:0000256" key="6">
    <source>
        <dbReference type="ARBA" id="ARBA00022840"/>
    </source>
</evidence>
<evidence type="ECO:0000256" key="4">
    <source>
        <dbReference type="ARBA" id="ARBA00022741"/>
    </source>
</evidence>
<name>A0A6J1CK27_MOMCH</name>
<dbReference type="PROSITE" id="PS50011">
    <property type="entry name" value="PROTEIN_KINASE_DOM"/>
    <property type="match status" value="1"/>
</dbReference>
<organism evidence="10 11">
    <name type="scientific">Momordica charantia</name>
    <name type="common">Bitter gourd</name>
    <name type="synonym">Balsam pear</name>
    <dbReference type="NCBI Taxonomy" id="3673"/>
    <lineage>
        <taxon>Eukaryota</taxon>
        <taxon>Viridiplantae</taxon>
        <taxon>Streptophyta</taxon>
        <taxon>Embryophyta</taxon>
        <taxon>Tracheophyta</taxon>
        <taxon>Spermatophyta</taxon>
        <taxon>Magnoliopsida</taxon>
        <taxon>eudicotyledons</taxon>
        <taxon>Gunneridae</taxon>
        <taxon>Pentapetalae</taxon>
        <taxon>rosids</taxon>
        <taxon>fabids</taxon>
        <taxon>Cucurbitales</taxon>
        <taxon>Cucurbitaceae</taxon>
        <taxon>Momordiceae</taxon>
        <taxon>Momordica</taxon>
    </lineage>
</organism>
<dbReference type="GO" id="GO:0008353">
    <property type="term" value="F:RNA polymerase II CTD heptapeptide repeat kinase activity"/>
    <property type="evidence" value="ECO:0007669"/>
    <property type="project" value="TreeGrafter"/>
</dbReference>
<dbReference type="PROSITE" id="PS00107">
    <property type="entry name" value="PROTEIN_KINASE_ATP"/>
    <property type="match status" value="1"/>
</dbReference>
<keyword evidence="2" id="KW-0723">Serine/threonine-protein kinase</keyword>
<dbReference type="InterPro" id="IPR050108">
    <property type="entry name" value="CDK"/>
</dbReference>
<dbReference type="InterPro" id="IPR008271">
    <property type="entry name" value="Ser/Thr_kinase_AS"/>
</dbReference>
<evidence type="ECO:0000256" key="1">
    <source>
        <dbReference type="ARBA" id="ARBA00006485"/>
    </source>
</evidence>
<dbReference type="InterPro" id="IPR017441">
    <property type="entry name" value="Protein_kinase_ATP_BS"/>
</dbReference>
<gene>
    <name evidence="11" type="primary">LOC111012150</name>
</gene>
<feature type="domain" description="Protein kinase" evidence="9">
    <location>
        <begin position="145"/>
        <end position="429"/>
    </location>
</feature>
<evidence type="ECO:0000313" key="10">
    <source>
        <dbReference type="Proteomes" id="UP000504603"/>
    </source>
</evidence>
<dbReference type="InterPro" id="IPR000719">
    <property type="entry name" value="Prot_kinase_dom"/>
</dbReference>
<comment type="similarity">
    <text evidence="1">Belongs to the protein kinase superfamily. CMGC Ser/Thr protein kinase family. CDC2/CDKX subfamily.</text>
</comment>
<dbReference type="Gene3D" id="3.30.200.20">
    <property type="entry name" value="Phosphorylase Kinase, domain 1"/>
    <property type="match status" value="1"/>
</dbReference>
<dbReference type="Proteomes" id="UP000504603">
    <property type="component" value="Unplaced"/>
</dbReference>
<feature type="region of interest" description="Disordered" evidence="8">
    <location>
        <begin position="52"/>
        <end position="99"/>
    </location>
</feature>
<sequence length="642" mass="70938">MGCICSRSSSEPEDSNQKKSEKDLNKSSVQLVAPSPSKGEDLLLEIQLSRQASKVKGGSVHKTKANGGSHHHRAKDDEAENKSVKAGKANNDNASTGGKQPEVFRLASLSKAAETELVMAGWPSWLASVAGEAIKGWVPRRADSFEKLDKIGQGTYSSVYKARDLETGKTVALKKVRFVNMDPESVRFMAREIYILRKLDHPNVMKLECLVTSRVSGSLYLVFEYMEHDLAGLAAAPGHKFTEAQIKCFVQQLLHGLEHCHSRGVLHRDIKGSNLLVDSNGVLKIGDFGLATFFKPEQKQPLTSRVVTLWYRAPELLLGATDYGPAIDLWSCGCIVAELFAGKPIMPGRTEVEQMHKIFKLCGSPSEEFWRRTKLPHATSFKPHHPYKSCLSETFKNFPSSALALVNKLLAIEPEHRGSATSALSSEFFITEPLPCDPSSLPKYPPSKEYDAKLRNEEERKRKAEAVKGRHPESVRRGSRETKAVPTPEFNGQGDVTINAHPKALKANIKYNPQEDSEPPRVAQNRYTHSTSMVHPSVAASWSKPVGATKNGADLRTQKSKVRQAVGELSSSSLKKEDLVSIKDSGMGYVPKKNRIHYSGPLVPLGGTIEDMLKEHERQIQQACRKARIDKAKTNKSYGDNL</sequence>
<dbReference type="FunFam" id="3.30.200.20:FF:000021">
    <property type="entry name" value="probable serine/threonine-protein kinase At1g54610"/>
    <property type="match status" value="1"/>
</dbReference>
<feature type="region of interest" description="Disordered" evidence="8">
    <location>
        <begin position="1"/>
        <end position="36"/>
    </location>
</feature>
<accession>A0A6J1CK27</accession>
<dbReference type="PANTHER" id="PTHR24056">
    <property type="entry name" value="CELL DIVISION PROTEIN KINASE"/>
    <property type="match status" value="1"/>
</dbReference>
<keyword evidence="3" id="KW-0808">Transferase</keyword>
<evidence type="ECO:0000259" key="9">
    <source>
        <dbReference type="PROSITE" id="PS50011"/>
    </source>
</evidence>
<dbReference type="GO" id="GO:0032968">
    <property type="term" value="P:positive regulation of transcription elongation by RNA polymerase II"/>
    <property type="evidence" value="ECO:0007669"/>
    <property type="project" value="TreeGrafter"/>
</dbReference>
<dbReference type="SMART" id="SM00220">
    <property type="entry name" value="S_TKc"/>
    <property type="match status" value="1"/>
</dbReference>
<keyword evidence="10" id="KW-1185">Reference proteome</keyword>
<feature type="binding site" evidence="7">
    <location>
        <position position="174"/>
    </location>
    <ligand>
        <name>ATP</name>
        <dbReference type="ChEBI" id="CHEBI:30616"/>
    </ligand>
</feature>
<dbReference type="FunFam" id="1.10.510.10:FF:000043">
    <property type="entry name" value="probable serine/threonine-protein kinase At1g54610"/>
    <property type="match status" value="1"/>
</dbReference>
<dbReference type="Pfam" id="PF00069">
    <property type="entry name" value="Pkinase"/>
    <property type="match status" value="1"/>
</dbReference>
<dbReference type="OrthoDB" id="28397at2759"/>
<evidence type="ECO:0000256" key="5">
    <source>
        <dbReference type="ARBA" id="ARBA00022777"/>
    </source>
</evidence>
<feature type="region of interest" description="Disordered" evidence="8">
    <location>
        <begin position="439"/>
        <end position="496"/>
    </location>
</feature>
<dbReference type="SUPFAM" id="SSF56112">
    <property type="entry name" value="Protein kinase-like (PK-like)"/>
    <property type="match status" value="1"/>
</dbReference>
<dbReference type="GeneID" id="111012150"/>
<feature type="compositionally biased region" description="Basic and acidic residues" evidence="8">
    <location>
        <begin position="15"/>
        <end position="25"/>
    </location>
</feature>
<evidence type="ECO:0000256" key="3">
    <source>
        <dbReference type="ARBA" id="ARBA00022679"/>
    </source>
</evidence>
<feature type="compositionally biased region" description="Basic and acidic residues" evidence="8">
    <location>
        <begin position="446"/>
        <end position="483"/>
    </location>
</feature>
<keyword evidence="4 7" id="KW-0547">Nucleotide-binding</keyword>
<dbReference type="GO" id="GO:0005634">
    <property type="term" value="C:nucleus"/>
    <property type="evidence" value="ECO:0007669"/>
    <property type="project" value="TreeGrafter"/>
</dbReference>
<evidence type="ECO:0000256" key="7">
    <source>
        <dbReference type="PROSITE-ProRule" id="PRU10141"/>
    </source>
</evidence>
<evidence type="ECO:0000313" key="11">
    <source>
        <dbReference type="RefSeq" id="XP_022141899.1"/>
    </source>
</evidence>
<dbReference type="RefSeq" id="XP_022141899.1">
    <property type="nucleotide sequence ID" value="XM_022286207.1"/>
</dbReference>